<accession>A0ABD2PWA2</accession>
<keyword evidence="3" id="KW-1185">Reference proteome</keyword>
<dbReference type="Proteomes" id="UP001626550">
    <property type="component" value="Unassembled WGS sequence"/>
</dbReference>
<protein>
    <submittedName>
        <fullName evidence="2">Uncharacterized protein</fullName>
    </submittedName>
</protein>
<evidence type="ECO:0000313" key="3">
    <source>
        <dbReference type="Proteomes" id="UP001626550"/>
    </source>
</evidence>
<organism evidence="2 3">
    <name type="scientific">Cichlidogyrus casuarinus</name>
    <dbReference type="NCBI Taxonomy" id="1844966"/>
    <lineage>
        <taxon>Eukaryota</taxon>
        <taxon>Metazoa</taxon>
        <taxon>Spiralia</taxon>
        <taxon>Lophotrochozoa</taxon>
        <taxon>Platyhelminthes</taxon>
        <taxon>Monogenea</taxon>
        <taxon>Monopisthocotylea</taxon>
        <taxon>Dactylogyridea</taxon>
        <taxon>Ancyrocephalidae</taxon>
        <taxon>Cichlidogyrus</taxon>
    </lineage>
</organism>
<reference evidence="2 3" key="1">
    <citation type="submission" date="2024-11" db="EMBL/GenBank/DDBJ databases">
        <title>Adaptive evolution of stress response genes in parasites aligns with host niche diversity.</title>
        <authorList>
            <person name="Hahn C."/>
            <person name="Resl P."/>
        </authorList>
    </citation>
    <scope>NUCLEOTIDE SEQUENCE [LARGE SCALE GENOMIC DNA]</scope>
    <source>
        <strain evidence="2">EGGRZ-B1_66</strain>
        <tissue evidence="2">Body</tissue>
    </source>
</reference>
<feature type="region of interest" description="Disordered" evidence="1">
    <location>
        <begin position="21"/>
        <end position="62"/>
    </location>
</feature>
<gene>
    <name evidence="2" type="ORF">Ciccas_011340</name>
</gene>
<evidence type="ECO:0000313" key="2">
    <source>
        <dbReference type="EMBL" id="KAL3310101.1"/>
    </source>
</evidence>
<dbReference type="EMBL" id="JBJKFK010003240">
    <property type="protein sequence ID" value="KAL3310101.1"/>
    <property type="molecule type" value="Genomic_DNA"/>
</dbReference>
<sequence length="62" mass="6783">MYQGKLCGGKHSVGSKVNVTDGRELANESSTIPTTTTAPSNSTRNIWDRFLEPPQKNPIYST</sequence>
<name>A0ABD2PWA2_9PLAT</name>
<proteinExistence type="predicted"/>
<comment type="caution">
    <text evidence="2">The sequence shown here is derived from an EMBL/GenBank/DDBJ whole genome shotgun (WGS) entry which is preliminary data.</text>
</comment>
<feature type="compositionally biased region" description="Low complexity" evidence="1">
    <location>
        <begin position="29"/>
        <end position="43"/>
    </location>
</feature>
<evidence type="ECO:0000256" key="1">
    <source>
        <dbReference type="SAM" id="MobiDB-lite"/>
    </source>
</evidence>
<dbReference type="AlphaFoldDB" id="A0ABD2PWA2"/>